<name>A0A197JXG5_9FUNG</name>
<dbReference type="Gene3D" id="3.80.10.10">
    <property type="entry name" value="Ribonuclease Inhibitor"/>
    <property type="match status" value="1"/>
</dbReference>
<dbReference type="EMBL" id="KV442043">
    <property type="protein sequence ID" value="OAQ29131.1"/>
    <property type="molecule type" value="Genomic_DNA"/>
</dbReference>
<evidence type="ECO:0000313" key="3">
    <source>
        <dbReference type="Proteomes" id="UP000078512"/>
    </source>
</evidence>
<sequence>MDRQISSRPSGITPVSTLSSTNRSPASTAAFSNTLIADLIFHHLDSSDTCACLAVCKDWNTLFQLYHWQSISHYYIYQRGGIGCPPNQWWESRDKQVNARVFQCVRNQPKHSNRRSPFISRQQKELIYRNAFRVRSLKVDYSAYNLLDVSFTNLTRLCVICRGHHKDDPIVVAATGTVGTFNAELLFNSLQPRRSPSSTTITKSTTNASAIKLHSLKLNIFGRMSFADICWVVENCPPSLQQLTVQCSAWTKQGNFYSTGWCDNLDQRFTWMKNNDNTSFQQHLPALRRLDLSWHSSALDGKEINLVDPEKFLFPLLACFPSLQDMTVPKITSRLLDGGSTLIPALATHCPALTTVNFGENLISENHMFRFIMYMSRSLQGLTARITPSYLTRVLPALLKRSGPTLQHLRLAELGFDESHLRSTYIADILACCPRLKTLFVLPKAQPASKIGTQDLLGAKWICSGLETLSISINELTVAVAPESETLHEHLETAFAAVGGEEIRSISDFYKRLKTLPFLRALDLRWSPACQMALCVSEKASFSDELLTVDNLKWMGFSLS</sequence>
<dbReference type="SUPFAM" id="SSF81383">
    <property type="entry name" value="F-box domain"/>
    <property type="match status" value="1"/>
</dbReference>
<accession>A0A197JXG5</accession>
<dbReference type="InterPro" id="IPR032675">
    <property type="entry name" value="LRR_dom_sf"/>
</dbReference>
<protein>
    <recommendedName>
        <fullName evidence="4">F-box domain-containing protein</fullName>
    </recommendedName>
</protein>
<dbReference type="Proteomes" id="UP000078512">
    <property type="component" value="Unassembled WGS sequence"/>
</dbReference>
<reference evidence="2 3" key="1">
    <citation type="submission" date="2016-05" db="EMBL/GenBank/DDBJ databases">
        <title>Genome sequencing reveals origins of a unique bacterial endosymbiosis in the earliest lineages of terrestrial Fungi.</title>
        <authorList>
            <consortium name="DOE Joint Genome Institute"/>
            <person name="Uehling J."/>
            <person name="Gryganskyi A."/>
            <person name="Hameed K."/>
            <person name="Tschaplinski T."/>
            <person name="Misztal P."/>
            <person name="Wu S."/>
            <person name="Desiro A."/>
            <person name="Vande Pol N."/>
            <person name="Du Z.-Y."/>
            <person name="Zienkiewicz A."/>
            <person name="Zienkiewicz K."/>
            <person name="Morin E."/>
            <person name="Tisserant E."/>
            <person name="Splivallo R."/>
            <person name="Hainaut M."/>
            <person name="Henrissat B."/>
            <person name="Ohm R."/>
            <person name="Kuo A."/>
            <person name="Yan J."/>
            <person name="Lipzen A."/>
            <person name="Nolan M."/>
            <person name="Labutti K."/>
            <person name="Barry K."/>
            <person name="Goldstein A."/>
            <person name="Labbe J."/>
            <person name="Schadt C."/>
            <person name="Tuskan G."/>
            <person name="Grigoriev I."/>
            <person name="Martin F."/>
            <person name="Vilgalys R."/>
            <person name="Bonito G."/>
        </authorList>
    </citation>
    <scope>NUCLEOTIDE SEQUENCE [LARGE SCALE GENOMIC DNA]</scope>
    <source>
        <strain evidence="2 3">AG-77</strain>
    </source>
</reference>
<evidence type="ECO:0008006" key="4">
    <source>
        <dbReference type="Google" id="ProtNLM"/>
    </source>
</evidence>
<evidence type="ECO:0000256" key="1">
    <source>
        <dbReference type="SAM" id="MobiDB-lite"/>
    </source>
</evidence>
<evidence type="ECO:0000313" key="2">
    <source>
        <dbReference type="EMBL" id="OAQ29131.1"/>
    </source>
</evidence>
<feature type="region of interest" description="Disordered" evidence="1">
    <location>
        <begin position="1"/>
        <end position="24"/>
    </location>
</feature>
<dbReference type="AlphaFoldDB" id="A0A197JXG5"/>
<gene>
    <name evidence="2" type="ORF">K457DRAFT_32541</name>
</gene>
<dbReference type="InterPro" id="IPR036047">
    <property type="entry name" value="F-box-like_dom_sf"/>
</dbReference>
<dbReference type="OrthoDB" id="2437149at2759"/>
<organism evidence="2 3">
    <name type="scientific">Linnemannia elongata AG-77</name>
    <dbReference type="NCBI Taxonomy" id="1314771"/>
    <lineage>
        <taxon>Eukaryota</taxon>
        <taxon>Fungi</taxon>
        <taxon>Fungi incertae sedis</taxon>
        <taxon>Mucoromycota</taxon>
        <taxon>Mortierellomycotina</taxon>
        <taxon>Mortierellomycetes</taxon>
        <taxon>Mortierellales</taxon>
        <taxon>Mortierellaceae</taxon>
        <taxon>Linnemannia</taxon>
    </lineage>
</organism>
<dbReference type="SUPFAM" id="SSF52047">
    <property type="entry name" value="RNI-like"/>
    <property type="match status" value="1"/>
</dbReference>
<keyword evidence="3" id="KW-1185">Reference proteome</keyword>
<proteinExistence type="predicted"/>